<evidence type="ECO:0000256" key="5">
    <source>
        <dbReference type="ARBA" id="ARBA00022679"/>
    </source>
</evidence>
<dbReference type="CDD" id="cd11642">
    <property type="entry name" value="SUMT"/>
    <property type="match status" value="1"/>
</dbReference>
<dbReference type="GO" id="GO:0019354">
    <property type="term" value="P:siroheme biosynthetic process"/>
    <property type="evidence" value="ECO:0007669"/>
    <property type="project" value="InterPro"/>
</dbReference>
<evidence type="ECO:0000256" key="9">
    <source>
        <dbReference type="ARBA" id="ARBA00023244"/>
    </source>
</evidence>
<comment type="caution">
    <text evidence="15">The sequence shown here is derived from an EMBL/GenBank/DDBJ whole genome shotgun (WGS) entry which is preliminary data.</text>
</comment>
<evidence type="ECO:0000256" key="6">
    <source>
        <dbReference type="ARBA" id="ARBA00022691"/>
    </source>
</evidence>
<evidence type="ECO:0000256" key="7">
    <source>
        <dbReference type="ARBA" id="ARBA00023002"/>
    </source>
</evidence>
<evidence type="ECO:0000256" key="10">
    <source>
        <dbReference type="ARBA" id="ARBA00023268"/>
    </source>
</evidence>
<keyword evidence="16" id="KW-1185">Reference proteome</keyword>
<comment type="pathway">
    <text evidence="12">Cofactor biosynthesis; adenosylcobalamin biosynthesis; precorrin-2 from uroporphyrinogen III: step 1/1.</text>
</comment>
<organism evidence="15 16">
    <name type="scientific">Marinibactrum halimedae</name>
    <dbReference type="NCBI Taxonomy" id="1444977"/>
    <lineage>
        <taxon>Bacteria</taxon>
        <taxon>Pseudomonadati</taxon>
        <taxon>Pseudomonadota</taxon>
        <taxon>Gammaproteobacteria</taxon>
        <taxon>Cellvibrionales</taxon>
        <taxon>Cellvibrionaceae</taxon>
        <taxon>Marinibactrum</taxon>
    </lineage>
</organism>
<dbReference type="GO" id="GO:0016829">
    <property type="term" value="F:lyase activity"/>
    <property type="evidence" value="ECO:0007669"/>
    <property type="project" value="UniProtKB-KW"/>
</dbReference>
<dbReference type="InterPro" id="IPR050161">
    <property type="entry name" value="Siro_Cobalamin_biosynth"/>
</dbReference>
<comment type="pathway">
    <text evidence="11">Porphyrin-containing compound metabolism; siroheme biosynthesis; precorrin-2 from uroporphyrinogen III: step 1/1.</text>
</comment>
<dbReference type="NCBIfam" id="NF004790">
    <property type="entry name" value="PRK06136.1"/>
    <property type="match status" value="1"/>
</dbReference>
<dbReference type="InterPro" id="IPR003043">
    <property type="entry name" value="Uropor_MeTrfase_CS"/>
</dbReference>
<evidence type="ECO:0000259" key="14">
    <source>
        <dbReference type="Pfam" id="PF00590"/>
    </source>
</evidence>
<keyword evidence="7" id="KW-0560">Oxidoreductase</keyword>
<dbReference type="SUPFAM" id="SSF53790">
    <property type="entry name" value="Tetrapyrrole methylase"/>
    <property type="match status" value="1"/>
</dbReference>
<feature type="domain" description="Tetrapyrrole methylase" evidence="14">
    <location>
        <begin position="20"/>
        <end position="230"/>
    </location>
</feature>
<evidence type="ECO:0000256" key="12">
    <source>
        <dbReference type="ARBA" id="ARBA00060548"/>
    </source>
</evidence>
<evidence type="ECO:0000313" key="16">
    <source>
        <dbReference type="Proteomes" id="UP001156870"/>
    </source>
</evidence>
<accession>A0AA37WNK5</accession>
<keyword evidence="10" id="KW-0511">Multifunctional enzyme</keyword>
<dbReference type="InterPro" id="IPR035996">
    <property type="entry name" value="4pyrrol_Methylase_sf"/>
</dbReference>
<evidence type="ECO:0000256" key="8">
    <source>
        <dbReference type="ARBA" id="ARBA00023239"/>
    </source>
</evidence>
<sequence length="260" mass="28099">MIEQNNNGAHSAPGTTPIGKVYLVGAGPGDPELLTLKAVRILAEAEVVLYDRLVSEPIMAMVPPSAEQVYVGKRRADHAMPQASINDLLVHYAQAGKVVVRLKGGDPFIFGRGGEELEVVAQLGIPFEVVPGVTAASGCATYAGIPLTHRDYSQSVRFITGHLKNGDINLNWKELAQPDQTLVFYMGLVGITQIAESMIRYGRSPDTSLAIVEKGTTPEQNVHITTLADVSSLVAHTDIHAPTLIIIGEVVQLHRQLRWR</sequence>
<evidence type="ECO:0000313" key="15">
    <source>
        <dbReference type="EMBL" id="GLS28099.1"/>
    </source>
</evidence>
<name>A0AA37WNK5_9GAMM</name>
<dbReference type="NCBIfam" id="TIGR01469">
    <property type="entry name" value="cobA_cysG_Cterm"/>
    <property type="match status" value="1"/>
</dbReference>
<dbReference type="FunFam" id="3.30.950.10:FF:000001">
    <property type="entry name" value="Siroheme synthase"/>
    <property type="match status" value="1"/>
</dbReference>
<dbReference type="PANTHER" id="PTHR45790:SF1">
    <property type="entry name" value="SIROHEME SYNTHASE"/>
    <property type="match status" value="1"/>
</dbReference>
<evidence type="ECO:0000256" key="2">
    <source>
        <dbReference type="ARBA" id="ARBA00012162"/>
    </source>
</evidence>
<dbReference type="PANTHER" id="PTHR45790">
    <property type="entry name" value="SIROHEME SYNTHASE-RELATED"/>
    <property type="match status" value="1"/>
</dbReference>
<dbReference type="Gene3D" id="3.30.950.10">
    <property type="entry name" value="Methyltransferase, Cobalt-precorrin-4 Transmethylase, Domain 2"/>
    <property type="match status" value="1"/>
</dbReference>
<dbReference type="Gene3D" id="3.40.1010.10">
    <property type="entry name" value="Cobalt-precorrin-4 Transmethylase, Domain 1"/>
    <property type="match status" value="1"/>
</dbReference>
<dbReference type="Proteomes" id="UP001156870">
    <property type="component" value="Unassembled WGS sequence"/>
</dbReference>
<keyword evidence="3" id="KW-0169">Cobalamin biosynthesis</keyword>
<evidence type="ECO:0000256" key="3">
    <source>
        <dbReference type="ARBA" id="ARBA00022573"/>
    </source>
</evidence>
<reference evidence="15 16" key="1">
    <citation type="journal article" date="2014" name="Int. J. Syst. Evol. Microbiol.">
        <title>Complete genome sequence of Corynebacterium casei LMG S-19264T (=DSM 44701T), isolated from a smear-ripened cheese.</title>
        <authorList>
            <consortium name="US DOE Joint Genome Institute (JGI-PGF)"/>
            <person name="Walter F."/>
            <person name="Albersmeier A."/>
            <person name="Kalinowski J."/>
            <person name="Ruckert C."/>
        </authorList>
    </citation>
    <scope>NUCLEOTIDE SEQUENCE [LARGE SCALE GENOMIC DNA]</scope>
    <source>
        <strain evidence="15 16">NBRC 110095</strain>
    </source>
</reference>
<dbReference type="PROSITE" id="PS00840">
    <property type="entry name" value="SUMT_2"/>
    <property type="match status" value="1"/>
</dbReference>
<dbReference type="InterPro" id="IPR014776">
    <property type="entry name" value="4pyrrole_Mease_sub2"/>
</dbReference>
<keyword evidence="4 13" id="KW-0489">Methyltransferase</keyword>
<dbReference type="EMBL" id="BSPD01000101">
    <property type="protein sequence ID" value="GLS28099.1"/>
    <property type="molecule type" value="Genomic_DNA"/>
</dbReference>
<dbReference type="InterPro" id="IPR014777">
    <property type="entry name" value="4pyrrole_Mease_sub1"/>
</dbReference>
<keyword evidence="9" id="KW-0627">Porphyrin biosynthesis</keyword>
<dbReference type="InterPro" id="IPR000878">
    <property type="entry name" value="4pyrrol_Mease"/>
</dbReference>
<comment type="similarity">
    <text evidence="1 13">Belongs to the precorrin methyltransferase family.</text>
</comment>
<dbReference type="InterPro" id="IPR006366">
    <property type="entry name" value="CobA/CysG_C"/>
</dbReference>
<evidence type="ECO:0000256" key="1">
    <source>
        <dbReference type="ARBA" id="ARBA00005879"/>
    </source>
</evidence>
<dbReference type="EC" id="2.1.1.107" evidence="2"/>
<evidence type="ECO:0000256" key="11">
    <source>
        <dbReference type="ARBA" id="ARBA00025705"/>
    </source>
</evidence>
<protein>
    <recommendedName>
        <fullName evidence="2">uroporphyrinogen-III C-methyltransferase</fullName>
        <ecNumber evidence="2">2.1.1.107</ecNumber>
    </recommendedName>
</protein>
<evidence type="ECO:0000256" key="13">
    <source>
        <dbReference type="RuleBase" id="RU003960"/>
    </source>
</evidence>
<gene>
    <name evidence="15" type="ORF">GCM10007877_38180</name>
</gene>
<dbReference type="GO" id="GO:0004851">
    <property type="term" value="F:uroporphyrin-III C-methyltransferase activity"/>
    <property type="evidence" value="ECO:0007669"/>
    <property type="project" value="UniProtKB-EC"/>
</dbReference>
<proteinExistence type="inferred from homology"/>
<dbReference type="AlphaFoldDB" id="A0AA37WNK5"/>
<dbReference type="GO" id="GO:0016491">
    <property type="term" value="F:oxidoreductase activity"/>
    <property type="evidence" value="ECO:0007669"/>
    <property type="project" value="UniProtKB-KW"/>
</dbReference>
<dbReference type="Pfam" id="PF00590">
    <property type="entry name" value="TP_methylase"/>
    <property type="match status" value="1"/>
</dbReference>
<dbReference type="GO" id="GO:0009236">
    <property type="term" value="P:cobalamin biosynthetic process"/>
    <property type="evidence" value="ECO:0007669"/>
    <property type="project" value="UniProtKB-KW"/>
</dbReference>
<keyword evidence="6" id="KW-0949">S-adenosyl-L-methionine</keyword>
<dbReference type="GO" id="GO:0032259">
    <property type="term" value="P:methylation"/>
    <property type="evidence" value="ECO:0007669"/>
    <property type="project" value="UniProtKB-KW"/>
</dbReference>
<evidence type="ECO:0000256" key="4">
    <source>
        <dbReference type="ARBA" id="ARBA00022603"/>
    </source>
</evidence>
<dbReference type="RefSeq" id="WP_416053971.1">
    <property type="nucleotide sequence ID" value="NZ_JAJQVM010000042.1"/>
</dbReference>
<dbReference type="FunFam" id="3.40.1010.10:FF:000001">
    <property type="entry name" value="Siroheme synthase"/>
    <property type="match status" value="1"/>
</dbReference>
<keyword evidence="5 13" id="KW-0808">Transferase</keyword>
<dbReference type="PROSITE" id="PS00839">
    <property type="entry name" value="SUMT_1"/>
    <property type="match status" value="1"/>
</dbReference>
<keyword evidence="8" id="KW-0456">Lyase</keyword>